<dbReference type="Gene3D" id="1.10.287.130">
    <property type="match status" value="1"/>
</dbReference>
<dbReference type="SUPFAM" id="SSF52172">
    <property type="entry name" value="CheY-like"/>
    <property type="match status" value="1"/>
</dbReference>
<dbReference type="EMBL" id="JAAITT010000016">
    <property type="protein sequence ID" value="NSJ49593.1"/>
    <property type="molecule type" value="Genomic_DNA"/>
</dbReference>
<dbReference type="Gene3D" id="3.40.50.2300">
    <property type="match status" value="1"/>
</dbReference>
<dbReference type="GO" id="GO:0005524">
    <property type="term" value="F:ATP binding"/>
    <property type="evidence" value="ECO:0007669"/>
    <property type="project" value="UniProtKB-KW"/>
</dbReference>
<comment type="function">
    <text evidence="7">May play the central regulatory role in sporulation. It may be an element of the effector pathway responsible for the activation of sporulation genes in response to nutritional stress. Spo0A may act in concert with spo0H (a sigma factor) to control the expression of some genes that are critical to the sporulation process.</text>
</comment>
<dbReference type="GO" id="GO:0000155">
    <property type="term" value="F:phosphorelay sensor kinase activity"/>
    <property type="evidence" value="ECO:0007669"/>
    <property type="project" value="InterPro"/>
</dbReference>
<dbReference type="Proteomes" id="UP000669239">
    <property type="component" value="Unassembled WGS sequence"/>
</dbReference>
<feature type="domain" description="Response regulatory" evidence="11">
    <location>
        <begin position="552"/>
        <end position="673"/>
    </location>
</feature>
<dbReference type="EMBL" id="JAKNGE010000004">
    <property type="protein sequence ID" value="MCG4744500.1"/>
    <property type="molecule type" value="Genomic_DNA"/>
</dbReference>
<reference evidence="12" key="3">
    <citation type="submission" date="2022-01" db="EMBL/GenBank/DDBJ databases">
        <title>Collection of gut derived symbiotic bacterial strains cultured from healthy donors.</title>
        <authorList>
            <person name="Lin H."/>
            <person name="Kohout C."/>
            <person name="Waligurski E."/>
            <person name="Pamer E.G."/>
        </authorList>
    </citation>
    <scope>NUCLEOTIDE SEQUENCE</scope>
    <source>
        <strain evidence="12">DFI.6.55</strain>
    </source>
</reference>
<gene>
    <name evidence="13" type="ORF">G5B36_12920</name>
    <name evidence="12" type="ORF">L0N08_03645</name>
</gene>
<evidence type="ECO:0000256" key="4">
    <source>
        <dbReference type="ARBA" id="ARBA00022553"/>
    </source>
</evidence>
<keyword evidence="5" id="KW-0808">Transferase</keyword>
<feature type="domain" description="Histidine kinase" evidence="10">
    <location>
        <begin position="298"/>
        <end position="522"/>
    </location>
</feature>
<dbReference type="InterPro" id="IPR003594">
    <property type="entry name" value="HATPase_dom"/>
</dbReference>
<reference evidence="13 14" key="1">
    <citation type="journal article" date="2020" name="Cell Host Microbe">
        <title>Functional and Genomic Variation between Human-Derived Isolates of Lachnospiraceae Reveals Inter- and Intra-Species Diversity.</title>
        <authorList>
            <person name="Sorbara M.T."/>
            <person name="Littmann E.R."/>
            <person name="Fontana E."/>
            <person name="Moody T.U."/>
            <person name="Kohout C.E."/>
            <person name="Gjonbalaj M."/>
            <person name="Eaton V."/>
            <person name="Seok R."/>
            <person name="Leiner I.M."/>
            <person name="Pamer E.G."/>
        </authorList>
    </citation>
    <scope>NUCLEOTIDE SEQUENCE [LARGE SCALE GENOMIC DNA]</scope>
    <source>
        <strain evidence="13 14">MSK.1.17</strain>
    </source>
</reference>
<dbReference type="InterPro" id="IPR003661">
    <property type="entry name" value="HisK_dim/P_dom"/>
</dbReference>
<keyword evidence="4 8" id="KW-0597">Phosphoprotein</keyword>
<organism evidence="12 15">
    <name type="scientific">Enterocloster aldenensis</name>
    <dbReference type="NCBI Taxonomy" id="358742"/>
    <lineage>
        <taxon>Bacteria</taxon>
        <taxon>Bacillati</taxon>
        <taxon>Bacillota</taxon>
        <taxon>Clostridia</taxon>
        <taxon>Lachnospirales</taxon>
        <taxon>Lachnospiraceae</taxon>
        <taxon>Enterocloster</taxon>
    </lineage>
</organism>
<dbReference type="InterPro" id="IPR036097">
    <property type="entry name" value="HisK_dim/P_sf"/>
</dbReference>
<dbReference type="RefSeq" id="WP_165642268.1">
    <property type="nucleotide sequence ID" value="NZ_JAAITT010000016.1"/>
</dbReference>
<dbReference type="PANTHER" id="PTHR45339:SF1">
    <property type="entry name" value="HYBRID SIGNAL TRANSDUCTION HISTIDINE KINASE J"/>
    <property type="match status" value="1"/>
</dbReference>
<dbReference type="SUPFAM" id="SSF55874">
    <property type="entry name" value="ATPase domain of HSP90 chaperone/DNA topoisomerase II/histidine kinase"/>
    <property type="match status" value="1"/>
</dbReference>
<evidence type="ECO:0000259" key="11">
    <source>
        <dbReference type="PROSITE" id="PS50110"/>
    </source>
</evidence>
<evidence type="ECO:0000256" key="3">
    <source>
        <dbReference type="ARBA" id="ARBA00018672"/>
    </source>
</evidence>
<evidence type="ECO:0000256" key="2">
    <source>
        <dbReference type="ARBA" id="ARBA00012438"/>
    </source>
</evidence>
<dbReference type="SMART" id="SM00388">
    <property type="entry name" value="HisKA"/>
    <property type="match status" value="1"/>
</dbReference>
<evidence type="ECO:0000256" key="7">
    <source>
        <dbReference type="ARBA" id="ARBA00024867"/>
    </source>
</evidence>
<dbReference type="SUPFAM" id="SSF47384">
    <property type="entry name" value="Homodimeric domain of signal transducing histidine kinase"/>
    <property type="match status" value="1"/>
</dbReference>
<keyword evidence="12" id="KW-0547">Nucleotide-binding</keyword>
<feature type="modified residue" description="4-aspartylphosphate" evidence="8">
    <location>
        <position position="604"/>
    </location>
</feature>
<dbReference type="CDD" id="cd17546">
    <property type="entry name" value="REC_hyHK_CKI1_RcsC-like"/>
    <property type="match status" value="1"/>
</dbReference>
<dbReference type="Pfam" id="PF00512">
    <property type="entry name" value="HisKA"/>
    <property type="match status" value="1"/>
</dbReference>
<dbReference type="InterPro" id="IPR011006">
    <property type="entry name" value="CheY-like_superfamily"/>
</dbReference>
<dbReference type="Gene3D" id="3.30.565.10">
    <property type="entry name" value="Histidine kinase-like ATPase, C-terminal domain"/>
    <property type="match status" value="1"/>
</dbReference>
<evidence type="ECO:0000259" key="10">
    <source>
        <dbReference type="PROSITE" id="PS50109"/>
    </source>
</evidence>
<keyword evidence="5" id="KW-0418">Kinase</keyword>
<dbReference type="Proteomes" id="UP001299608">
    <property type="component" value="Unassembled WGS sequence"/>
</dbReference>
<comment type="caution">
    <text evidence="12">The sequence shown here is derived from an EMBL/GenBank/DDBJ whole genome shotgun (WGS) entry which is preliminary data.</text>
</comment>
<comment type="catalytic activity">
    <reaction evidence="1">
        <text>ATP + protein L-histidine = ADP + protein N-phospho-L-histidine.</text>
        <dbReference type="EC" id="2.7.13.3"/>
    </reaction>
</comment>
<evidence type="ECO:0000313" key="12">
    <source>
        <dbReference type="EMBL" id="MCG4744500.1"/>
    </source>
</evidence>
<sequence>MQEHFMDMDSVQELLRMARTGLWTIELEEGREPRMYGDKAMLELLGLKGMPSPEECYRVWYDRIDPDFYPMIETGVDEMIRNKRAEVQYPWEHPLWGTIYVRCGGVRDESHENGICLRGYHQNITDTIMLREKARLRDNVLSNLCQCYYSIYLFDLDNDVEEAVWQEDYIEKAGEFPKGSLKVYYEKFIREHVDPRDQEKMRRAGSPEFLKQILSEERPVYDIDFRRRYPDRVQWVRSRFSVAQMKDAGVSKVVFANMNIHQQKINEMQQEEENRKALMTAYEAAKEASEAKSNFLARMSHDIRTPMNAIIGMTAIAMSHSHEPERVEDCLKKINMSSSHLLALIDDVLDMSRIEKGKMQLMDGPFCMDKLVGEVLTIIRPSAEEKGHLLKVDTADLKHRRLIGDSGRLRQVLLNLMSNSVKYTPGNGVVKLTVKEVAQRVAGFGNFVFIVEDSGIGMTEEFRKYIFVPFLRDEKVRETHIQGTGLGMPITQGIINAMQGSIQVESEPGRGSRFTVTLSLKLDEDGHKEEDVSGKIVDAGRHRDVFFGRNARALVAEDNEINMEIVRTILWEAGISTEGAFNGQEALSAFEASEDGYFQAILMDLQMPVMDGYTAARKIRESAHPQAADIPVVALTANAFAEDIAKALAAGMNDHVAKPIDYERLFGVLEKCLA</sequence>
<evidence type="ECO:0000256" key="6">
    <source>
        <dbReference type="ARBA" id="ARBA00023012"/>
    </source>
</evidence>
<evidence type="ECO:0000256" key="1">
    <source>
        <dbReference type="ARBA" id="ARBA00000085"/>
    </source>
</evidence>
<dbReference type="Pfam" id="PF02518">
    <property type="entry name" value="HATPase_c"/>
    <property type="match status" value="1"/>
</dbReference>
<evidence type="ECO:0000256" key="5">
    <source>
        <dbReference type="ARBA" id="ARBA00022777"/>
    </source>
</evidence>
<dbReference type="PANTHER" id="PTHR45339">
    <property type="entry name" value="HYBRID SIGNAL TRANSDUCTION HISTIDINE KINASE J"/>
    <property type="match status" value="1"/>
</dbReference>
<dbReference type="PROSITE" id="PS50109">
    <property type="entry name" value="HIS_KIN"/>
    <property type="match status" value="1"/>
</dbReference>
<dbReference type="CDD" id="cd00082">
    <property type="entry name" value="HisKA"/>
    <property type="match status" value="1"/>
</dbReference>
<dbReference type="PROSITE" id="PS50110">
    <property type="entry name" value="RESPONSE_REGULATORY"/>
    <property type="match status" value="1"/>
</dbReference>
<keyword evidence="14" id="KW-1185">Reference proteome</keyword>
<evidence type="ECO:0000313" key="14">
    <source>
        <dbReference type="Proteomes" id="UP000669239"/>
    </source>
</evidence>
<evidence type="ECO:0000256" key="8">
    <source>
        <dbReference type="PROSITE-ProRule" id="PRU00169"/>
    </source>
</evidence>
<dbReference type="EC" id="2.7.13.3" evidence="2"/>
<dbReference type="InterPro" id="IPR004358">
    <property type="entry name" value="Sig_transdc_His_kin-like_C"/>
</dbReference>
<dbReference type="InterPro" id="IPR001789">
    <property type="entry name" value="Sig_transdc_resp-reg_receiver"/>
</dbReference>
<evidence type="ECO:0000313" key="13">
    <source>
        <dbReference type="EMBL" id="NSJ49593.1"/>
    </source>
</evidence>
<dbReference type="AlphaFoldDB" id="A0AAW5BJR0"/>
<dbReference type="SMART" id="SM00387">
    <property type="entry name" value="HATPase_c"/>
    <property type="match status" value="1"/>
</dbReference>
<name>A0AAW5BJR0_9FIRM</name>
<dbReference type="InterPro" id="IPR005467">
    <property type="entry name" value="His_kinase_dom"/>
</dbReference>
<dbReference type="Pfam" id="PF00072">
    <property type="entry name" value="Response_reg"/>
    <property type="match status" value="1"/>
</dbReference>
<accession>A0AAW5BJR0</accession>
<keyword evidence="9" id="KW-0175">Coiled coil</keyword>
<keyword evidence="6" id="KW-0902">Two-component regulatory system</keyword>
<feature type="coiled-coil region" evidence="9">
    <location>
        <begin position="261"/>
        <end position="288"/>
    </location>
</feature>
<dbReference type="SMART" id="SM00448">
    <property type="entry name" value="REC"/>
    <property type="match status" value="1"/>
</dbReference>
<reference evidence="13" key="2">
    <citation type="submission" date="2020-02" db="EMBL/GenBank/DDBJ databases">
        <authorList>
            <person name="Littmann E."/>
            <person name="Sorbara M."/>
        </authorList>
    </citation>
    <scope>NUCLEOTIDE SEQUENCE</scope>
    <source>
        <strain evidence="13">MSK.1.17</strain>
    </source>
</reference>
<evidence type="ECO:0000313" key="15">
    <source>
        <dbReference type="Proteomes" id="UP001299608"/>
    </source>
</evidence>
<evidence type="ECO:0000256" key="9">
    <source>
        <dbReference type="SAM" id="Coils"/>
    </source>
</evidence>
<dbReference type="PRINTS" id="PR00344">
    <property type="entry name" value="BCTRLSENSOR"/>
</dbReference>
<dbReference type="InterPro" id="IPR036890">
    <property type="entry name" value="HATPase_C_sf"/>
</dbReference>
<proteinExistence type="predicted"/>
<keyword evidence="12" id="KW-0067">ATP-binding</keyword>
<protein>
    <recommendedName>
        <fullName evidence="3">Stage 0 sporulation protein A homolog</fullName>
        <ecNumber evidence="2">2.7.13.3</ecNumber>
    </recommendedName>
</protein>